<proteinExistence type="predicted"/>
<feature type="transmembrane region" description="Helical" evidence="1">
    <location>
        <begin position="33"/>
        <end position="54"/>
    </location>
</feature>
<gene>
    <name evidence="2" type="ORF">NCTC12120_05282</name>
</gene>
<dbReference type="Proteomes" id="UP000251197">
    <property type="component" value="Unassembled WGS sequence"/>
</dbReference>
<reference evidence="2 3" key="1">
    <citation type="submission" date="2018-06" db="EMBL/GenBank/DDBJ databases">
        <authorList>
            <consortium name="Pathogen Informatics"/>
            <person name="Doyle S."/>
        </authorList>
    </citation>
    <scope>NUCLEOTIDE SEQUENCE [LARGE SCALE GENOMIC DNA]</scope>
    <source>
        <strain evidence="2 3">NCTC12120</strain>
    </source>
</reference>
<sequence length="65" mass="7581">MTAAVIDSFVFCLVAFYGKLSLHVIMKMAIIQIVIKSFFACFNVFPAYLTRFYFNRFLVKDERGK</sequence>
<name>A0A2X3IY42_9ENTR</name>
<keyword evidence="1" id="KW-0472">Membrane</keyword>
<accession>A0A2X3IY42</accession>
<organism evidence="2 3">
    <name type="scientific">Cedecea neteri</name>
    <dbReference type="NCBI Taxonomy" id="158822"/>
    <lineage>
        <taxon>Bacteria</taxon>
        <taxon>Pseudomonadati</taxon>
        <taxon>Pseudomonadota</taxon>
        <taxon>Gammaproteobacteria</taxon>
        <taxon>Enterobacterales</taxon>
        <taxon>Enterobacteriaceae</taxon>
        <taxon>Cedecea</taxon>
    </lineage>
</organism>
<dbReference type="EMBL" id="UAVU01000009">
    <property type="protein sequence ID" value="SQC92096.1"/>
    <property type="molecule type" value="Genomic_DNA"/>
</dbReference>
<keyword evidence="1" id="KW-0812">Transmembrane</keyword>
<evidence type="ECO:0008006" key="4">
    <source>
        <dbReference type="Google" id="ProtNLM"/>
    </source>
</evidence>
<dbReference type="AlphaFoldDB" id="A0A2X3IY42"/>
<evidence type="ECO:0000313" key="2">
    <source>
        <dbReference type="EMBL" id="SQC92096.1"/>
    </source>
</evidence>
<feature type="transmembrane region" description="Helical" evidence="1">
    <location>
        <begin position="6"/>
        <end position="26"/>
    </location>
</feature>
<keyword evidence="1" id="KW-1133">Transmembrane helix</keyword>
<evidence type="ECO:0000313" key="3">
    <source>
        <dbReference type="Proteomes" id="UP000251197"/>
    </source>
</evidence>
<evidence type="ECO:0000256" key="1">
    <source>
        <dbReference type="SAM" id="Phobius"/>
    </source>
</evidence>
<protein>
    <recommendedName>
        <fullName evidence="4">Inner membrane protein yhhQ</fullName>
    </recommendedName>
</protein>